<dbReference type="EMBL" id="AVOT02014751">
    <property type="protein sequence ID" value="MBW0498499.1"/>
    <property type="molecule type" value="Genomic_DNA"/>
</dbReference>
<dbReference type="Proteomes" id="UP000765509">
    <property type="component" value="Unassembled WGS sequence"/>
</dbReference>
<comment type="caution">
    <text evidence="1">The sequence shown here is derived from an EMBL/GenBank/DDBJ whole genome shotgun (WGS) entry which is preliminary data.</text>
</comment>
<proteinExistence type="predicted"/>
<protein>
    <submittedName>
        <fullName evidence="1">Uncharacterized protein</fullName>
    </submittedName>
</protein>
<reference evidence="1" key="1">
    <citation type="submission" date="2021-03" db="EMBL/GenBank/DDBJ databases">
        <title>Draft genome sequence of rust myrtle Austropuccinia psidii MF-1, a brazilian biotype.</title>
        <authorList>
            <person name="Quecine M.C."/>
            <person name="Pachon D.M.R."/>
            <person name="Bonatelli M.L."/>
            <person name="Correr F.H."/>
            <person name="Franceschini L.M."/>
            <person name="Leite T.F."/>
            <person name="Margarido G.R.A."/>
            <person name="Almeida C.A."/>
            <person name="Ferrarezi J.A."/>
            <person name="Labate C.A."/>
        </authorList>
    </citation>
    <scope>NUCLEOTIDE SEQUENCE</scope>
    <source>
        <strain evidence="1">MF-1</strain>
    </source>
</reference>
<organism evidence="1 2">
    <name type="scientific">Austropuccinia psidii MF-1</name>
    <dbReference type="NCBI Taxonomy" id="1389203"/>
    <lineage>
        <taxon>Eukaryota</taxon>
        <taxon>Fungi</taxon>
        <taxon>Dikarya</taxon>
        <taxon>Basidiomycota</taxon>
        <taxon>Pucciniomycotina</taxon>
        <taxon>Pucciniomycetes</taxon>
        <taxon>Pucciniales</taxon>
        <taxon>Sphaerophragmiaceae</taxon>
        <taxon>Austropuccinia</taxon>
    </lineage>
</organism>
<name>A0A9Q3D7X6_9BASI</name>
<keyword evidence="2" id="KW-1185">Reference proteome</keyword>
<sequence>MPATPLSHRPNPQRCLPSLHSCSALTLALYHEAPHLCPHHSLHFRNPTLSSLLLTILMLLLPPQDMPPTLPSTPLMPHPLCPLQSLRLRSALQKFLRHYPYMGLILNTAYHPHTPAVR</sequence>
<evidence type="ECO:0000313" key="1">
    <source>
        <dbReference type="EMBL" id="MBW0498499.1"/>
    </source>
</evidence>
<dbReference type="AlphaFoldDB" id="A0A9Q3D7X6"/>
<gene>
    <name evidence="1" type="ORF">O181_038214</name>
</gene>
<evidence type="ECO:0000313" key="2">
    <source>
        <dbReference type="Proteomes" id="UP000765509"/>
    </source>
</evidence>
<accession>A0A9Q3D7X6</accession>